<dbReference type="InterPro" id="IPR013517">
    <property type="entry name" value="FG-GAP"/>
</dbReference>
<dbReference type="RefSeq" id="WP_205720980.1">
    <property type="nucleotide sequence ID" value="NZ_CP070608.1"/>
</dbReference>
<dbReference type="SUPFAM" id="SSF69318">
    <property type="entry name" value="Integrin alpha N-terminal domain"/>
    <property type="match status" value="4"/>
</dbReference>
<dbReference type="PANTHER" id="PTHR46580:SF2">
    <property type="entry name" value="MAM DOMAIN-CONTAINING PROTEIN"/>
    <property type="match status" value="1"/>
</dbReference>
<feature type="domain" description="Fibronectin type-III" evidence="2">
    <location>
        <begin position="403"/>
        <end position="514"/>
    </location>
</feature>
<dbReference type="Pfam" id="PF07593">
    <property type="entry name" value="UnbV_ASPIC"/>
    <property type="match status" value="1"/>
</dbReference>
<keyword evidence="4" id="KW-1185">Reference proteome</keyword>
<name>A0A974WDY3_9BACT</name>
<dbReference type="EMBL" id="CP070608">
    <property type="protein sequence ID" value="QSE96464.1"/>
    <property type="molecule type" value="Genomic_DNA"/>
</dbReference>
<dbReference type="SUPFAM" id="SSF49265">
    <property type="entry name" value="Fibronectin type III"/>
    <property type="match status" value="3"/>
</dbReference>
<protein>
    <submittedName>
        <fullName evidence="3">VCBS repeat-containing protein</fullName>
    </submittedName>
</protein>
<dbReference type="InterPro" id="IPR003961">
    <property type="entry name" value="FN3_dom"/>
</dbReference>
<evidence type="ECO:0000256" key="1">
    <source>
        <dbReference type="ARBA" id="ARBA00022729"/>
    </source>
</evidence>
<organism evidence="3 4">
    <name type="scientific">Fulvivirga lutea</name>
    <dbReference type="NCBI Taxonomy" id="2810512"/>
    <lineage>
        <taxon>Bacteria</taxon>
        <taxon>Pseudomonadati</taxon>
        <taxon>Bacteroidota</taxon>
        <taxon>Cytophagia</taxon>
        <taxon>Cytophagales</taxon>
        <taxon>Fulvivirgaceae</taxon>
        <taxon>Fulvivirga</taxon>
    </lineage>
</organism>
<dbReference type="Gene3D" id="2.130.10.130">
    <property type="entry name" value="Integrin alpha, N-terminal"/>
    <property type="match status" value="3"/>
</dbReference>
<accession>A0A974WDY3</accession>
<evidence type="ECO:0000313" key="3">
    <source>
        <dbReference type="EMBL" id="QSE96464.1"/>
    </source>
</evidence>
<sequence length="1424" mass="158659">MRLILFTAFISHLTFISFGQSFESLSVPELVKHADEDIQWIDIDGDDDLDLFISDYPFGPAKTLEVYQNNGGSFTKLTGIGLTPLRKSHSAWGDLNNDGYLDVVRMGIETADVEGPNETLIGVNNGDGTFTELDVDSEHSYFNGNIKMADFNNDGILDIILFGYNEVYKLRTVLYKNNGDLTFSRITTSQFPGLQYGNLDVGDYDKDGDIDFLLSGQERTNNSLTNYIANIYTNNGDWEFSEAQINLGDNFEPDFRTRSFWHDINNDGFLDILTVGAVSTQSYYSTLQLGSVAGFNFKENTGLPGIYEVFELKFSDLNNDGNADIVLSASFDDGSGTRIYYGDGSGNFNIDSNTGIVNYTYSRFALGDFDNDSKVDIATTGWDLSFQQETNIYKNLTGSNNSAPSAPTNLVSDVNNKSAELSWDASSDDNSGSSGLYYNIRIGTTEGGIEFISPNANLSTGYLQNPVIENFIANNGIILNDLPDGTYYWSVQSIDNGGNFSEFSTENTFIISSADDLPNTPSNLTALYAVDGSVELTWNDLSNSEDAFEIRRSVGANDNFELLEVLSANTTQYKDINVVNEETYYYELVASNISGNSGAIGTSITLPVKGFFSLSTNNTIEDLLYGSTSSNIIDYNNDGMLDIFILNDFNESHLYKNIDGENFELVNNDLTNSSFQKRSSNWGDINNDGFPDVFVTSSSVYQDRLYINNGDDSFTRIGESDFISEIDNNGSTFGDVNNDGFIDLYTANSSDAKGELFINNQNNTFTRVSDESNQFTNTSEIDASFIDVNNDLWPDLFGSSYFGSNPIYINDGQGNLELDTNNGLSEYSSATVGSSWADYDNDGDLDVLITNNVNGGDEFYENDGYGAFTYTFNQITQDYVGGSSSSWIDFDNDGYEDVVIVTDIGKVLYKNLGNKNFELIDENAFSNEYYSTSVSVGDINNDGHQDIYVTSNTQNELFINNGSTNNWLKVKLLGIINNKNAIGSKIQVIRSEDILTKEIHTNSGNDSQSSLVQHFGLAQNNTVDLRVFWPNNGIQTIQNVAANQIITIEEIQLLEAPTNLVSNGIDDDILSLSWEDNSINEVGFIIQKRINNLGHYYNYDTVSSNITTYNRSVTSENNLEFRVLAYEDNGYSLPSNTINVGFPPFAPSNLEVNIYNEQQLILTWNDNSENEIGFVLERSEVDNLNYYNLDTIYANSSLIYFDNNVVIGDEYFYRVRAYNDYGSSAYSNEVSDIPEGNPPIEPTNLILDQVDNTIQLTWIDNSDDEEGFIIYKSINNNSNYEPIDSITSNITTYSDADLTNRTTYFYTVYAYNVSGRSFRSNEASILTEFDEEVDDEVTSVDKALDNKIIVYPNPTIDGEIKLRYNFKNLAQYRVVNIAGQEVVNGTLSNSSTHVINLRNNSPGKYILLITDDKKTHIFSFILEK</sequence>
<evidence type="ECO:0000259" key="2">
    <source>
        <dbReference type="PROSITE" id="PS50853"/>
    </source>
</evidence>
<keyword evidence="1" id="KW-0732">Signal</keyword>
<dbReference type="InterPro" id="IPR026444">
    <property type="entry name" value="Secre_tail"/>
</dbReference>
<dbReference type="PROSITE" id="PS50853">
    <property type="entry name" value="FN3"/>
    <property type="match status" value="4"/>
</dbReference>
<dbReference type="Gene3D" id="2.60.40.10">
    <property type="entry name" value="Immunoglobulins"/>
    <property type="match status" value="5"/>
</dbReference>
<reference evidence="3" key="1">
    <citation type="submission" date="2021-02" db="EMBL/GenBank/DDBJ databases">
        <title>Fulvivirga sp. S481 isolated from sea water.</title>
        <authorList>
            <person name="Bae S.S."/>
            <person name="Baek K."/>
        </authorList>
    </citation>
    <scope>NUCLEOTIDE SEQUENCE</scope>
    <source>
        <strain evidence="3">S481</strain>
    </source>
</reference>
<evidence type="ECO:0000313" key="4">
    <source>
        <dbReference type="Proteomes" id="UP000662783"/>
    </source>
</evidence>
<dbReference type="SMART" id="SM00060">
    <property type="entry name" value="FN3"/>
    <property type="match status" value="5"/>
</dbReference>
<feature type="domain" description="Fibronectin type-III" evidence="2">
    <location>
        <begin position="1238"/>
        <end position="1330"/>
    </location>
</feature>
<dbReference type="InterPro" id="IPR036116">
    <property type="entry name" value="FN3_sf"/>
</dbReference>
<dbReference type="InterPro" id="IPR011519">
    <property type="entry name" value="UnbV_ASPIC"/>
</dbReference>
<dbReference type="InterPro" id="IPR028994">
    <property type="entry name" value="Integrin_alpha_N"/>
</dbReference>
<dbReference type="NCBIfam" id="TIGR04183">
    <property type="entry name" value="Por_Secre_tail"/>
    <property type="match status" value="1"/>
</dbReference>
<dbReference type="CDD" id="cd00063">
    <property type="entry name" value="FN3"/>
    <property type="match status" value="3"/>
</dbReference>
<feature type="domain" description="Fibronectin type-III" evidence="2">
    <location>
        <begin position="1146"/>
        <end position="1237"/>
    </location>
</feature>
<proteinExistence type="predicted"/>
<dbReference type="InterPro" id="IPR013783">
    <property type="entry name" value="Ig-like_fold"/>
</dbReference>
<dbReference type="KEGG" id="fuv:JR347_12740"/>
<dbReference type="Proteomes" id="UP000662783">
    <property type="component" value="Chromosome"/>
</dbReference>
<dbReference type="Pfam" id="PF13517">
    <property type="entry name" value="FG-GAP_3"/>
    <property type="match status" value="6"/>
</dbReference>
<gene>
    <name evidence="3" type="ORF">JR347_12740</name>
</gene>
<feature type="domain" description="Fibronectin type-III" evidence="2">
    <location>
        <begin position="1056"/>
        <end position="1145"/>
    </location>
</feature>
<dbReference type="PANTHER" id="PTHR46580">
    <property type="entry name" value="SENSOR KINASE-RELATED"/>
    <property type="match status" value="1"/>
</dbReference>